<dbReference type="WBParaSite" id="PSAMB.scaffold6171size10026.g28018.t1">
    <property type="protein sequence ID" value="PSAMB.scaffold6171size10026.g28018.t1"/>
    <property type="gene ID" value="PSAMB.scaffold6171size10026.g28018"/>
</dbReference>
<feature type="chain" id="PRO_5037687621" evidence="1">
    <location>
        <begin position="22"/>
        <end position="558"/>
    </location>
</feature>
<dbReference type="SUPFAM" id="SSF53474">
    <property type="entry name" value="alpha/beta-Hydrolases"/>
    <property type="match status" value="1"/>
</dbReference>
<dbReference type="Pfam" id="PF00135">
    <property type="entry name" value="COesterase"/>
    <property type="match status" value="1"/>
</dbReference>
<evidence type="ECO:0000313" key="4">
    <source>
        <dbReference type="WBParaSite" id="PSAMB.scaffold6171size10026.g28018.t1"/>
    </source>
</evidence>
<feature type="domain" description="Carboxylesterase type B" evidence="2">
    <location>
        <begin position="28"/>
        <end position="419"/>
    </location>
</feature>
<dbReference type="InterPro" id="IPR002018">
    <property type="entry name" value="CarbesteraseB"/>
</dbReference>
<dbReference type="InterPro" id="IPR029058">
    <property type="entry name" value="AB_hydrolase_fold"/>
</dbReference>
<name>A0A914X2L6_9BILA</name>
<keyword evidence="3" id="KW-1185">Reference proteome</keyword>
<dbReference type="Gene3D" id="3.40.50.1820">
    <property type="entry name" value="alpha/beta hydrolase"/>
    <property type="match status" value="1"/>
</dbReference>
<organism evidence="3 4">
    <name type="scientific">Plectus sambesii</name>
    <dbReference type="NCBI Taxonomy" id="2011161"/>
    <lineage>
        <taxon>Eukaryota</taxon>
        <taxon>Metazoa</taxon>
        <taxon>Ecdysozoa</taxon>
        <taxon>Nematoda</taxon>
        <taxon>Chromadorea</taxon>
        <taxon>Plectida</taxon>
        <taxon>Plectina</taxon>
        <taxon>Plectoidea</taxon>
        <taxon>Plectidae</taxon>
        <taxon>Plectus</taxon>
    </lineage>
</organism>
<evidence type="ECO:0000313" key="3">
    <source>
        <dbReference type="Proteomes" id="UP000887566"/>
    </source>
</evidence>
<dbReference type="InterPro" id="IPR050309">
    <property type="entry name" value="Type-B_Carboxylest/Lipase"/>
</dbReference>
<feature type="signal peptide" evidence="1">
    <location>
        <begin position="1"/>
        <end position="21"/>
    </location>
</feature>
<accession>A0A914X2L6</accession>
<evidence type="ECO:0000256" key="1">
    <source>
        <dbReference type="SAM" id="SignalP"/>
    </source>
</evidence>
<keyword evidence="1" id="KW-0732">Signal</keyword>
<proteinExistence type="predicted"/>
<sequence>MTGTSVCRSLAILLLINAVTSENDSILRDTKQGRIEGETEVIDGQQVAVFRGIPYAQAPVRGLRFKNPAELEKRDKLLTTRKWPPSCVKFNRSPLSASTPWNKAIESEDCLYLSIISKIEDNDELKMPLLAIFTNENVNLHEIIRHIVLKNVTAAIVQFRTGPLGYFSTGNDVAEGNWGLKDIEKALTWLNDNHQYFDYSPENITIMAQNEEAAALSLAAHMFPNRAGLFQRAILLNGNSHSPHFSPDESVVGFSKKLADTVECDIPSQTQMVDCMRAIELEELGAALNKIIVDETHGILFRPAPSEHLEEGKDVYARIIGAQYTLPTDIAHEFNENYTYASFKKFLSNLISAKDYKNAALIRRLVLHNYIHSQGDKKDNKFLWKQTRQMLIDLRFIAPAELELRTPDGERPESWLFSYAINKPISTCLNKKSADLSEFCNLLFNFTTIFAKVGKPSTCKDSNPTWPQLKSIKYCYGKVQDNRFDLSSDFYQSAVSFWNDLVPMIQQLEVPGRKETDVSEDEENELDEDDVQLWHQRTESEIIDGEKLLTDMPFRQEL</sequence>
<dbReference type="Proteomes" id="UP000887566">
    <property type="component" value="Unplaced"/>
</dbReference>
<protein>
    <submittedName>
        <fullName evidence="4">Carboxylesterase type B domain-containing protein</fullName>
    </submittedName>
</protein>
<reference evidence="4" key="1">
    <citation type="submission" date="2022-11" db="UniProtKB">
        <authorList>
            <consortium name="WormBaseParasite"/>
        </authorList>
    </citation>
    <scope>IDENTIFICATION</scope>
</reference>
<dbReference type="PANTHER" id="PTHR11559">
    <property type="entry name" value="CARBOXYLESTERASE"/>
    <property type="match status" value="1"/>
</dbReference>
<evidence type="ECO:0000259" key="2">
    <source>
        <dbReference type="Pfam" id="PF00135"/>
    </source>
</evidence>
<dbReference type="AlphaFoldDB" id="A0A914X2L6"/>